<dbReference type="AlphaFoldDB" id="A0A9D2WMF1"/>
<organism evidence="1 2">
    <name type="scientific">Sporotomaculum syntrophicum</name>
    <dbReference type="NCBI Taxonomy" id="182264"/>
    <lineage>
        <taxon>Bacteria</taxon>
        <taxon>Bacillati</taxon>
        <taxon>Bacillota</taxon>
        <taxon>Clostridia</taxon>
        <taxon>Eubacteriales</taxon>
        <taxon>Desulfallaceae</taxon>
        <taxon>Sporotomaculum</taxon>
    </lineage>
</organism>
<name>A0A9D2WMF1_9FIRM</name>
<evidence type="ECO:0000313" key="1">
    <source>
        <dbReference type="EMBL" id="KAF1083869.1"/>
    </source>
</evidence>
<keyword evidence="2" id="KW-1185">Reference proteome</keyword>
<protein>
    <submittedName>
        <fullName evidence="1">Uncharacterized protein</fullName>
    </submittedName>
</protein>
<accession>A0A9D2WMF1</accession>
<gene>
    <name evidence="1" type="ORF">SPSYN_03025</name>
</gene>
<sequence length="68" mass="7692">MTDTLSHADVDNGLQSICWTCMKAGWECLCQWPHCRIPGMCTVKCGFDLNGNPLERVVVCQGYWPESR</sequence>
<proteinExistence type="predicted"/>
<dbReference type="EMBL" id="LSRS01000009">
    <property type="protein sequence ID" value="KAF1083869.1"/>
    <property type="molecule type" value="Genomic_DNA"/>
</dbReference>
<dbReference type="Proteomes" id="UP000798488">
    <property type="component" value="Unassembled WGS sequence"/>
</dbReference>
<reference evidence="1" key="1">
    <citation type="submission" date="2016-02" db="EMBL/GenBank/DDBJ databases">
        <title>Draft Genome Sequence of Sporotomaculum syntrophicum Strain FB, a Syntrophic Benzoate Degrader.</title>
        <authorList>
            <person name="Nobu M.K."/>
            <person name="Narihiro T."/>
            <person name="Qiu Y.-L."/>
            <person name="Ohashi A."/>
            <person name="Liu W.-T."/>
            <person name="Yuji S."/>
        </authorList>
    </citation>
    <scope>NUCLEOTIDE SEQUENCE</scope>
    <source>
        <strain evidence="1">FB</strain>
    </source>
</reference>
<evidence type="ECO:0000313" key="2">
    <source>
        <dbReference type="Proteomes" id="UP000798488"/>
    </source>
</evidence>
<comment type="caution">
    <text evidence="1">The sequence shown here is derived from an EMBL/GenBank/DDBJ whole genome shotgun (WGS) entry which is preliminary data.</text>
</comment>